<proteinExistence type="predicted"/>
<dbReference type="Proteomes" id="UP000515703">
    <property type="component" value="Chromosome"/>
</dbReference>
<accession>A0A7M3SAL2</accession>
<dbReference type="InterPro" id="IPR010056">
    <property type="entry name" value="Phage_rep_org__N"/>
</dbReference>
<dbReference type="EMBL" id="AP023368">
    <property type="protein sequence ID" value="BCK01630.1"/>
    <property type="molecule type" value="Genomic_DNA"/>
</dbReference>
<dbReference type="KEGG" id="acht:bsdcttw_46700"/>
<dbReference type="NCBIfam" id="TIGR01714">
    <property type="entry name" value="phage_rep_org_N"/>
    <property type="match status" value="1"/>
</dbReference>
<gene>
    <name evidence="3" type="ORF">bsdcttw_46700</name>
</gene>
<dbReference type="Pfam" id="PF09681">
    <property type="entry name" value="Phage_rep_org_N"/>
    <property type="match status" value="1"/>
</dbReference>
<evidence type="ECO:0000256" key="1">
    <source>
        <dbReference type="SAM" id="MobiDB-lite"/>
    </source>
</evidence>
<name>A0A7M3SAL2_9FIRM</name>
<organism evidence="3 4">
    <name type="scientific">Anaerocolumna chitinilytica</name>
    <dbReference type="NCBI Taxonomy" id="1727145"/>
    <lineage>
        <taxon>Bacteria</taxon>
        <taxon>Bacillati</taxon>
        <taxon>Bacillota</taxon>
        <taxon>Clostridia</taxon>
        <taxon>Lachnospirales</taxon>
        <taxon>Lachnospiraceae</taxon>
        <taxon>Anaerocolumna</taxon>
    </lineage>
</organism>
<evidence type="ECO:0000313" key="4">
    <source>
        <dbReference type="Proteomes" id="UP000515703"/>
    </source>
</evidence>
<evidence type="ECO:0000313" key="3">
    <source>
        <dbReference type="EMBL" id="BCK01630.1"/>
    </source>
</evidence>
<feature type="region of interest" description="Disordered" evidence="1">
    <location>
        <begin position="224"/>
        <end position="261"/>
    </location>
</feature>
<feature type="domain" description="Phage replisome organiser N-terminal" evidence="2">
    <location>
        <begin position="11"/>
        <end position="123"/>
    </location>
</feature>
<dbReference type="AlphaFoldDB" id="A0A7M3SAL2"/>
<evidence type="ECO:0000259" key="2">
    <source>
        <dbReference type="Pfam" id="PF09681"/>
    </source>
</evidence>
<reference evidence="3 4" key="2">
    <citation type="submission" date="2020-08" db="EMBL/GenBank/DDBJ databases">
        <authorList>
            <person name="Ueki A."/>
            <person name="Tonouchi A."/>
        </authorList>
    </citation>
    <scope>NUCLEOTIDE SEQUENCE [LARGE SCALE GENOMIC DNA]</scope>
    <source>
        <strain evidence="3 4">CTTW</strain>
    </source>
</reference>
<keyword evidence="4" id="KW-1185">Reference proteome</keyword>
<reference evidence="3 4" key="1">
    <citation type="submission" date="2020-08" db="EMBL/GenBank/DDBJ databases">
        <title>Draft genome sequencing of an Anaerocolumna strain isolated from anoxic soil subjected to BSD treatment.</title>
        <authorList>
            <person name="Uek A."/>
            <person name="Tonouchi A."/>
        </authorList>
    </citation>
    <scope>NUCLEOTIDE SEQUENCE [LARGE SCALE GENOMIC DNA]</scope>
    <source>
        <strain evidence="3 4">CTTW</strain>
    </source>
</reference>
<dbReference type="RefSeq" id="WP_185257174.1">
    <property type="nucleotide sequence ID" value="NZ_AP023368.1"/>
</dbReference>
<protein>
    <recommendedName>
        <fullName evidence="2">Phage replisome organiser N-terminal domain-containing protein</fullName>
    </recommendedName>
</protein>
<sequence>MLDEKDKKYYWLRLKKDFFKRHDIQIIENMPNGKDYVLFYLKLLVESVDHIGELRFSDTIPYNEQMLSTITNTNIDIVRSAMKVFTELKMIEILSDQTIFMAEIEKLIGSETYWAEQKRKTRSKIGQCPNNVLEMSEASPTCPSKSIEIDIEKDIYIDKDNKKNSSRFTPPTPEEIKSYCIERNNRVDPERFFDFYSSKGWMVGKNKMKDWKAAVRNWEKDSKGVQNVGYRKPGPGDGVRTTTPRVGEKSLNELAAEAGIE</sequence>